<dbReference type="InterPro" id="IPR042620">
    <property type="entry name" value="NSUN7"/>
</dbReference>
<keyword evidence="1" id="KW-0808">Transferase</keyword>
<accession>A0A0L7QS62</accession>
<organism evidence="1 2">
    <name type="scientific">Habropoda laboriosa</name>
    <dbReference type="NCBI Taxonomy" id="597456"/>
    <lineage>
        <taxon>Eukaryota</taxon>
        <taxon>Metazoa</taxon>
        <taxon>Ecdysozoa</taxon>
        <taxon>Arthropoda</taxon>
        <taxon>Hexapoda</taxon>
        <taxon>Insecta</taxon>
        <taxon>Pterygota</taxon>
        <taxon>Neoptera</taxon>
        <taxon>Endopterygota</taxon>
        <taxon>Hymenoptera</taxon>
        <taxon>Apocrita</taxon>
        <taxon>Aculeata</taxon>
        <taxon>Apoidea</taxon>
        <taxon>Anthophila</taxon>
        <taxon>Apidae</taxon>
        <taxon>Habropoda</taxon>
    </lineage>
</organism>
<sequence>MKEKEKGKDGDGDGDGDDARLEERWKTVRKRNGSANILCIALARWMERCNQVREDKSDGNVNDLILPSNEDWRYRVYYRLVELQRECDNVGEERRLATEEGSRKSSGYWEWEPKRRVYDLKGLPKREVKGSARSVIRPGWRIKDILLAAEVLGKVQPPPIYSDEAEMRRVFGLVYDVLRYKRIFTRALEDIGFWRYNDAIKDREKMVWLLLYDMQGRKFARLPPAEMVAMEEREKMFQAAGLKEIENALLEVKTHVAASISRLRIRGSALKLDELLPTRLRVIEGVRWTEEAAIASGWINTEKVRSKEEFLEEMSKLNLVCCCEEGDARELEEMEFRWTFDSICPKMVNLEERARETLAVSTLVRDRRFVFLERSLCLGAATLARAIRIGRLCGPVVLTHSLAPRHTGYLAGLLADIEHAGTLFAFGAADHRSEYETYLKHLDGGGVTLLQRCRVFSEKYVSDPGIGELERATVVLAVPSCSYTGVTDIVDLAVARGGDADLLESLTNADHEQWPTILADQMSTLKYALTRPNVQFLVYQVHTILPSETTDMIRGVVDCVNRMAVEKYIREHPVITIFYYTYFTRLTYRFLTTCKVPDSDLFEVGSIEDIYGENATRMLDPGCFLAIIKRKEMIQFDSVFMIKVAESKGLFGDPNVGASKAPKQRCILERSLLPRSSQTSARKQTKRAKVRIDRLTAHTHSSLSRSIKQENRICPRHKRWCSNWRESTESQVCGERRKRTSIEICKFACNCQLICTITLLGFSLEQELRMIRSMFSPRSQFDAAAGAAILKTALQPEQTSSILTNLLTIKPLLRTLKEEWRNDITSSTILRSPILARAARRVPLETNEIEDREEEKVEAGSKRSLHSRWTTRKTSRLLHPAGSPSNLLDDSFSFDLV</sequence>
<keyword evidence="2" id="KW-1185">Reference proteome</keyword>
<dbReference type="EMBL" id="KQ414758">
    <property type="protein sequence ID" value="KOC61485.1"/>
    <property type="molecule type" value="Genomic_DNA"/>
</dbReference>
<dbReference type="PANTHER" id="PTHR14663">
    <property type="entry name" value="METHYLTRANSFERASE NSUN7-RELATED"/>
    <property type="match status" value="1"/>
</dbReference>
<evidence type="ECO:0000313" key="1">
    <source>
        <dbReference type="EMBL" id="KOC61485.1"/>
    </source>
</evidence>
<dbReference type="OrthoDB" id="10256198at2759"/>
<dbReference type="GO" id="GO:0008168">
    <property type="term" value="F:methyltransferase activity"/>
    <property type="evidence" value="ECO:0007669"/>
    <property type="project" value="UniProtKB-KW"/>
</dbReference>
<evidence type="ECO:0000313" key="2">
    <source>
        <dbReference type="Proteomes" id="UP000053825"/>
    </source>
</evidence>
<gene>
    <name evidence="1" type="ORF">WH47_05089</name>
</gene>
<dbReference type="GO" id="GO:0032259">
    <property type="term" value="P:methylation"/>
    <property type="evidence" value="ECO:0007669"/>
    <property type="project" value="UniProtKB-KW"/>
</dbReference>
<dbReference type="Gene3D" id="3.40.50.150">
    <property type="entry name" value="Vaccinia Virus protein VP39"/>
    <property type="match status" value="1"/>
</dbReference>
<dbReference type="STRING" id="597456.A0A0L7QS62"/>
<dbReference type="PANTHER" id="PTHR14663:SF2">
    <property type="entry name" value="METHYLTRANSFERASE NSUN7-RELATED"/>
    <property type="match status" value="1"/>
</dbReference>
<protein>
    <submittedName>
        <fullName evidence="1">Putative methyltransferase NSUN7</fullName>
    </submittedName>
</protein>
<proteinExistence type="predicted"/>
<name>A0A0L7QS62_9HYME</name>
<dbReference type="AlphaFoldDB" id="A0A0L7QS62"/>
<dbReference type="Proteomes" id="UP000053825">
    <property type="component" value="Unassembled WGS sequence"/>
</dbReference>
<reference evidence="1 2" key="1">
    <citation type="submission" date="2015-07" db="EMBL/GenBank/DDBJ databases">
        <title>The genome of Habropoda laboriosa.</title>
        <authorList>
            <person name="Pan H."/>
            <person name="Kapheim K."/>
        </authorList>
    </citation>
    <scope>NUCLEOTIDE SEQUENCE [LARGE SCALE GENOMIC DNA]</scope>
    <source>
        <strain evidence="1">0110345459</strain>
    </source>
</reference>
<dbReference type="InterPro" id="IPR029063">
    <property type="entry name" value="SAM-dependent_MTases_sf"/>
</dbReference>
<keyword evidence="1" id="KW-0489">Methyltransferase</keyword>